<proteinExistence type="predicted"/>
<dbReference type="Proteomes" id="UP000593890">
    <property type="component" value="Chromosome"/>
</dbReference>
<dbReference type="RefSeq" id="WP_246441355.1">
    <property type="nucleotide sequence ID" value="NZ_AP023321.1"/>
</dbReference>
<dbReference type="AlphaFoldDB" id="A0A7I8D419"/>
<reference evidence="3" key="1">
    <citation type="submission" date="2020-07" db="EMBL/GenBank/DDBJ databases">
        <title>Complete genome sequencing of Clostridia bacterium strain 12CBH8.</title>
        <authorList>
            <person name="Sakamoto M."/>
            <person name="Murakami T."/>
            <person name="Mori H."/>
        </authorList>
    </citation>
    <scope>NUCLEOTIDE SEQUENCE [LARGE SCALE GENOMIC DNA]</scope>
    <source>
        <strain evidence="3">12CBH8</strain>
    </source>
</reference>
<dbReference type="SUPFAM" id="SSF50891">
    <property type="entry name" value="Cyclophilin-like"/>
    <property type="match status" value="1"/>
</dbReference>
<dbReference type="KEGG" id="sman:C12CBH8_14140"/>
<gene>
    <name evidence="2" type="ORF">C12CBH8_14140</name>
</gene>
<name>A0A7I8D419_9FIRM</name>
<dbReference type="Gene3D" id="2.40.100.20">
    <property type="match status" value="1"/>
</dbReference>
<dbReference type="InterPro" id="IPR041183">
    <property type="entry name" value="Cyclophilin-like"/>
</dbReference>
<dbReference type="Pfam" id="PF18050">
    <property type="entry name" value="Cyclophil_like2"/>
    <property type="match status" value="1"/>
</dbReference>
<evidence type="ECO:0000259" key="1">
    <source>
        <dbReference type="Pfam" id="PF18050"/>
    </source>
</evidence>
<keyword evidence="3" id="KW-1185">Reference proteome</keyword>
<dbReference type="PROSITE" id="PS51257">
    <property type="entry name" value="PROKAR_LIPOPROTEIN"/>
    <property type="match status" value="1"/>
</dbReference>
<organism evidence="2 3">
    <name type="scientific">Solibaculum mannosilyticum</name>
    <dbReference type="NCBI Taxonomy" id="2780922"/>
    <lineage>
        <taxon>Bacteria</taxon>
        <taxon>Bacillati</taxon>
        <taxon>Bacillota</taxon>
        <taxon>Clostridia</taxon>
        <taxon>Eubacteriales</taxon>
        <taxon>Oscillospiraceae</taxon>
        <taxon>Solibaculum</taxon>
    </lineage>
</organism>
<evidence type="ECO:0000313" key="3">
    <source>
        <dbReference type="Proteomes" id="UP000593890"/>
    </source>
</evidence>
<dbReference type="EMBL" id="AP023321">
    <property type="protein sequence ID" value="BCI60775.1"/>
    <property type="molecule type" value="Genomic_DNA"/>
</dbReference>
<protein>
    <recommendedName>
        <fullName evidence="1">Cyclophilin-like domain-containing protein</fullName>
    </recommendedName>
</protein>
<evidence type="ECO:0000313" key="2">
    <source>
        <dbReference type="EMBL" id="BCI60775.1"/>
    </source>
</evidence>
<accession>A0A7I8D419</accession>
<feature type="domain" description="Cyclophilin-like" evidence="1">
    <location>
        <begin position="66"/>
        <end position="168"/>
    </location>
</feature>
<sequence length="171" mass="18851">MKKIALFILISTFLFGLVGCGSIDNTTMLSSVPEEAAISQSRQEIPSDEQNVNTEEEIMKILVKSEGYEIIYELNDSRAAKELYEQLPLTAEVEPFSNNEMTFYPEMLNTEDTPLSSGKTGSLSYYAPWGDVVMFYAPCTPNNSLYELGTVVSGKENIQSLSGTITVSACE</sequence>
<dbReference type="InterPro" id="IPR029000">
    <property type="entry name" value="Cyclophilin-like_dom_sf"/>
</dbReference>